<feature type="non-terminal residue" evidence="1">
    <location>
        <position position="264"/>
    </location>
</feature>
<organism evidence="1">
    <name type="scientific">marine sediment metagenome</name>
    <dbReference type="NCBI Taxonomy" id="412755"/>
    <lineage>
        <taxon>unclassified sequences</taxon>
        <taxon>metagenomes</taxon>
        <taxon>ecological metagenomes</taxon>
    </lineage>
</organism>
<feature type="non-terminal residue" evidence="1">
    <location>
        <position position="1"/>
    </location>
</feature>
<dbReference type="AlphaFoldDB" id="X1TKK2"/>
<accession>X1TKK2</accession>
<dbReference type="SUPFAM" id="SSF56935">
    <property type="entry name" value="Porins"/>
    <property type="match status" value="1"/>
</dbReference>
<name>X1TKK2_9ZZZZ</name>
<dbReference type="EMBL" id="BARW01023897">
    <property type="protein sequence ID" value="GAI88095.1"/>
    <property type="molecule type" value="Genomic_DNA"/>
</dbReference>
<protein>
    <recommendedName>
        <fullName evidence="2">LptD C-terminal domain-containing protein</fullName>
    </recommendedName>
</protein>
<gene>
    <name evidence="1" type="ORF">S12H4_39533</name>
</gene>
<evidence type="ECO:0008006" key="2">
    <source>
        <dbReference type="Google" id="ProtNLM"/>
    </source>
</evidence>
<comment type="caution">
    <text evidence="1">The sequence shown here is derived from an EMBL/GenBank/DDBJ whole genome shotgun (WGS) entry which is preliminary data.</text>
</comment>
<sequence>KTERIMPLYYDFGYENYQSSIHIPVSRRFKGFFSFDVMHTNDWDPKLFILPHKQRDDYSLYGKWIFAPKGKFKFTLSGAKSRTQFDRYNSLWKYNLDHYRSDMRESDLEVLNISFLPDSRKLFNLTLSRINTSGIYGVREQISLSRFENYTFRDYHTLEWPQINNKNPFGIYIRVPYSDGDYPKYQDKSSLIMKANLSTNLQIHKYHEIKAGFEYTYQDFSNFTYFLSSDTSNPIIDDYHYYPVEYSVYLQDNIDIEGLYAKIG</sequence>
<proteinExistence type="predicted"/>
<reference evidence="1" key="1">
    <citation type="journal article" date="2014" name="Front. Microbiol.">
        <title>High frequency of phylogenetically diverse reductive dehalogenase-homologous genes in deep subseafloor sedimentary metagenomes.</title>
        <authorList>
            <person name="Kawai M."/>
            <person name="Futagami T."/>
            <person name="Toyoda A."/>
            <person name="Takaki Y."/>
            <person name="Nishi S."/>
            <person name="Hori S."/>
            <person name="Arai W."/>
            <person name="Tsubouchi T."/>
            <person name="Morono Y."/>
            <person name="Uchiyama I."/>
            <person name="Ito T."/>
            <person name="Fujiyama A."/>
            <person name="Inagaki F."/>
            <person name="Takami H."/>
        </authorList>
    </citation>
    <scope>NUCLEOTIDE SEQUENCE</scope>
    <source>
        <strain evidence="1">Expedition CK06-06</strain>
    </source>
</reference>
<evidence type="ECO:0000313" key="1">
    <source>
        <dbReference type="EMBL" id="GAI88095.1"/>
    </source>
</evidence>